<evidence type="ECO:0000256" key="10">
    <source>
        <dbReference type="PROSITE-ProRule" id="PRU10061"/>
    </source>
</evidence>
<keyword evidence="12" id="KW-0812">Transmembrane</keyword>
<evidence type="ECO:0000256" key="2">
    <source>
        <dbReference type="ARBA" id="ARBA00007495"/>
    </source>
</evidence>
<keyword evidence="8 11" id="KW-0326">Glycosidase</keyword>
<dbReference type="SMART" id="SM00633">
    <property type="entry name" value="Glyco_10"/>
    <property type="match status" value="1"/>
</dbReference>
<dbReference type="Gene3D" id="3.20.20.80">
    <property type="entry name" value="Glycosidases"/>
    <property type="match status" value="1"/>
</dbReference>
<keyword evidence="4" id="KW-0732">Signal</keyword>
<keyword evidence="5" id="KW-0677">Repeat</keyword>
<keyword evidence="12" id="KW-0472">Membrane</keyword>
<evidence type="ECO:0000256" key="3">
    <source>
        <dbReference type="ARBA" id="ARBA00022651"/>
    </source>
</evidence>
<gene>
    <name evidence="14" type="ORF">SBX64_17105</name>
</gene>
<evidence type="ECO:0000256" key="1">
    <source>
        <dbReference type="ARBA" id="ARBA00000681"/>
    </source>
</evidence>
<evidence type="ECO:0000256" key="7">
    <source>
        <dbReference type="ARBA" id="ARBA00023277"/>
    </source>
</evidence>
<dbReference type="EC" id="3.2.1.8" evidence="11"/>
<evidence type="ECO:0000256" key="9">
    <source>
        <dbReference type="ARBA" id="ARBA00023326"/>
    </source>
</evidence>
<keyword evidence="3" id="KW-0858">Xylan degradation</keyword>
<reference evidence="14 15" key="1">
    <citation type="submission" date="2023-11" db="EMBL/GenBank/DDBJ databases">
        <title>Plant-associative lifestyle of Vibrio porteresiae and its evolutionary dynamics.</title>
        <authorList>
            <person name="Rameshkumar N."/>
            <person name="Kirti K."/>
        </authorList>
    </citation>
    <scope>NUCLEOTIDE SEQUENCE [LARGE SCALE GENOMIC DNA]</scope>
    <source>
        <strain evidence="14 15">MSSRF7</strain>
    </source>
</reference>
<dbReference type="SUPFAM" id="SSF51445">
    <property type="entry name" value="(Trans)glycosidases"/>
    <property type="match status" value="1"/>
</dbReference>
<dbReference type="Pfam" id="PF02018">
    <property type="entry name" value="CBM_4_9"/>
    <property type="match status" value="1"/>
</dbReference>
<dbReference type="PANTHER" id="PTHR31490">
    <property type="entry name" value="GLYCOSYL HYDROLASE"/>
    <property type="match status" value="1"/>
</dbReference>
<name>A0ABU4IXX5_9VIBR</name>
<protein>
    <recommendedName>
        <fullName evidence="11">Beta-xylanase</fullName>
        <ecNumber evidence="11">3.2.1.8</ecNumber>
    </recommendedName>
</protein>
<accession>A0ABU4IXX5</accession>
<evidence type="ECO:0000256" key="8">
    <source>
        <dbReference type="ARBA" id="ARBA00023295"/>
    </source>
</evidence>
<keyword evidence="7 11" id="KW-0119">Carbohydrate metabolism</keyword>
<dbReference type="SUPFAM" id="SSF49785">
    <property type="entry name" value="Galactose-binding domain-like"/>
    <property type="match status" value="1"/>
</dbReference>
<sequence length="504" mass="55459">MKERTQRQWLGFNARQIRGKAAPVLTVIAALMIPFTGAVASSEADVSAASSGFAAYYASESFAGLANNGGVENGLTNWSSIGGYVTRTTQASHSGAASVLIANRNATWNGITFKPAPLVNGKKYNVSVWVRLAPGSQSANIILTGKRTDDSDTSTTNEYTRIAMARATDYQWTELKGSYTQSGTPFQHFIIESDNSNVSYYADDMSVEDVGGGDNGGGDTPNPGNGKKFVGNITTSGQVRGDFTRYWNQITPENEGKWGSVERTRDVYNWSSIDAAYNYAKQHNIPFKQHTFVWGSQYPTWIDRLSPSEQAAEIEEWIRDFCRRYPDVAMIDVVNEATPGHAPAEYARRAFGNNWITKSFQLARQYCPNATLILNDYNVLSWNTDQFIAMAKPAVQAGVVDAIGLQAHGLEGFSNAALQANLNKVIALGLPIYITEYDVAKTNDQAQLDVMKRQFPLFYNSDAVAGITLWGYVVGRTWVDGSGLIYDDGSQRPAMRWLMNYLGR</sequence>
<dbReference type="InterPro" id="IPR003305">
    <property type="entry name" value="CenC_carb-bd"/>
</dbReference>
<keyword evidence="6 11" id="KW-0378">Hydrolase</keyword>
<keyword evidence="15" id="KW-1185">Reference proteome</keyword>
<comment type="caution">
    <text evidence="14">The sequence shown here is derived from an EMBL/GenBank/DDBJ whole genome shotgun (WGS) entry which is preliminary data.</text>
</comment>
<evidence type="ECO:0000256" key="12">
    <source>
        <dbReference type="SAM" id="Phobius"/>
    </source>
</evidence>
<evidence type="ECO:0000256" key="11">
    <source>
        <dbReference type="RuleBase" id="RU361174"/>
    </source>
</evidence>
<proteinExistence type="inferred from homology"/>
<feature type="domain" description="GH10" evidence="13">
    <location>
        <begin position="230"/>
        <end position="501"/>
    </location>
</feature>
<evidence type="ECO:0000256" key="5">
    <source>
        <dbReference type="ARBA" id="ARBA00022737"/>
    </source>
</evidence>
<comment type="similarity">
    <text evidence="2 11">Belongs to the glycosyl hydrolase 10 (cellulase F) family.</text>
</comment>
<dbReference type="EMBL" id="JAWRCP010000002">
    <property type="protein sequence ID" value="MDW6094260.1"/>
    <property type="molecule type" value="Genomic_DNA"/>
</dbReference>
<evidence type="ECO:0000313" key="14">
    <source>
        <dbReference type="EMBL" id="MDW6094260.1"/>
    </source>
</evidence>
<feature type="active site" description="Nucleophile" evidence="10">
    <location>
        <position position="436"/>
    </location>
</feature>
<evidence type="ECO:0000256" key="4">
    <source>
        <dbReference type="ARBA" id="ARBA00022729"/>
    </source>
</evidence>
<dbReference type="Proteomes" id="UP001279860">
    <property type="component" value="Unassembled WGS sequence"/>
</dbReference>
<dbReference type="Pfam" id="PF00331">
    <property type="entry name" value="Glyco_hydro_10"/>
    <property type="match status" value="1"/>
</dbReference>
<feature type="transmembrane region" description="Helical" evidence="12">
    <location>
        <begin position="21"/>
        <end position="40"/>
    </location>
</feature>
<dbReference type="RefSeq" id="WP_051680733.1">
    <property type="nucleotide sequence ID" value="NZ_AP024904.1"/>
</dbReference>
<evidence type="ECO:0000313" key="15">
    <source>
        <dbReference type="Proteomes" id="UP001279860"/>
    </source>
</evidence>
<dbReference type="InterPro" id="IPR044846">
    <property type="entry name" value="GH10"/>
</dbReference>
<dbReference type="InterPro" id="IPR008979">
    <property type="entry name" value="Galactose-bd-like_sf"/>
</dbReference>
<dbReference type="PROSITE" id="PS00591">
    <property type="entry name" value="GH10_1"/>
    <property type="match status" value="1"/>
</dbReference>
<dbReference type="PRINTS" id="PR00134">
    <property type="entry name" value="GLHYDRLASE10"/>
</dbReference>
<keyword evidence="9 11" id="KW-0624">Polysaccharide degradation</keyword>
<keyword evidence="12" id="KW-1133">Transmembrane helix</keyword>
<dbReference type="PANTHER" id="PTHR31490:SF88">
    <property type="entry name" value="BETA-XYLANASE"/>
    <property type="match status" value="1"/>
</dbReference>
<dbReference type="InterPro" id="IPR001000">
    <property type="entry name" value="GH10_dom"/>
</dbReference>
<dbReference type="InterPro" id="IPR017853">
    <property type="entry name" value="GH"/>
</dbReference>
<dbReference type="InterPro" id="IPR031158">
    <property type="entry name" value="GH10_AS"/>
</dbReference>
<organism evidence="14 15">
    <name type="scientific">Vibrio rhizosphaerae</name>
    <dbReference type="NCBI Taxonomy" id="398736"/>
    <lineage>
        <taxon>Bacteria</taxon>
        <taxon>Pseudomonadati</taxon>
        <taxon>Pseudomonadota</taxon>
        <taxon>Gammaproteobacteria</taxon>
        <taxon>Vibrionales</taxon>
        <taxon>Vibrionaceae</taxon>
        <taxon>Vibrio</taxon>
    </lineage>
</organism>
<dbReference type="PROSITE" id="PS51760">
    <property type="entry name" value="GH10_2"/>
    <property type="match status" value="1"/>
</dbReference>
<evidence type="ECO:0000256" key="6">
    <source>
        <dbReference type="ARBA" id="ARBA00022801"/>
    </source>
</evidence>
<evidence type="ECO:0000259" key="13">
    <source>
        <dbReference type="PROSITE" id="PS51760"/>
    </source>
</evidence>
<dbReference type="Gene3D" id="2.60.120.260">
    <property type="entry name" value="Galactose-binding domain-like"/>
    <property type="match status" value="1"/>
</dbReference>
<comment type="catalytic activity">
    <reaction evidence="1 11">
        <text>Endohydrolysis of (1-&gt;4)-beta-D-xylosidic linkages in xylans.</text>
        <dbReference type="EC" id="3.2.1.8"/>
    </reaction>
</comment>